<feature type="region of interest" description="Disordered" evidence="9">
    <location>
        <begin position="492"/>
        <end position="525"/>
    </location>
</feature>
<dbReference type="GO" id="GO:0008237">
    <property type="term" value="F:metallopeptidase activity"/>
    <property type="evidence" value="ECO:0007669"/>
    <property type="project" value="UniProtKB-KW"/>
</dbReference>
<keyword evidence="2" id="KW-0645">Protease</keyword>
<feature type="compositionally biased region" description="Low complexity" evidence="9">
    <location>
        <begin position="101"/>
        <end position="123"/>
    </location>
</feature>
<evidence type="ECO:0000256" key="2">
    <source>
        <dbReference type="ARBA" id="ARBA00022670"/>
    </source>
</evidence>
<evidence type="ECO:0000313" key="12">
    <source>
        <dbReference type="EMBL" id="KAG4414011.1"/>
    </source>
</evidence>
<accession>A0A8H7W145</accession>
<gene>
    <name evidence="12" type="ORF">IFR04_012878</name>
</gene>
<dbReference type="GO" id="GO:0006508">
    <property type="term" value="P:proteolysis"/>
    <property type="evidence" value="ECO:0007669"/>
    <property type="project" value="UniProtKB-KW"/>
</dbReference>
<dbReference type="OrthoDB" id="536211at2759"/>
<feature type="compositionally biased region" description="Polar residues" evidence="9">
    <location>
        <begin position="65"/>
        <end position="80"/>
    </location>
</feature>
<name>A0A8H7W145_9HELO</name>
<evidence type="ECO:0000256" key="4">
    <source>
        <dbReference type="ARBA" id="ARBA00022729"/>
    </source>
</evidence>
<feature type="signal peptide" evidence="10">
    <location>
        <begin position="1"/>
        <end position="23"/>
    </location>
</feature>
<feature type="domain" description="Peptidase M43 pregnancy-associated plasma-A" evidence="11">
    <location>
        <begin position="333"/>
        <end position="426"/>
    </location>
</feature>
<keyword evidence="7" id="KW-0482">Metalloprotease</keyword>
<evidence type="ECO:0000256" key="10">
    <source>
        <dbReference type="SAM" id="SignalP"/>
    </source>
</evidence>
<comment type="caution">
    <text evidence="12">The sequence shown here is derived from an EMBL/GenBank/DDBJ whole genome shotgun (WGS) entry which is preliminary data.</text>
</comment>
<feature type="region of interest" description="Disordered" evidence="9">
    <location>
        <begin position="43"/>
        <end position="80"/>
    </location>
</feature>
<organism evidence="12 13">
    <name type="scientific">Cadophora malorum</name>
    <dbReference type="NCBI Taxonomy" id="108018"/>
    <lineage>
        <taxon>Eukaryota</taxon>
        <taxon>Fungi</taxon>
        <taxon>Dikarya</taxon>
        <taxon>Ascomycota</taxon>
        <taxon>Pezizomycotina</taxon>
        <taxon>Leotiomycetes</taxon>
        <taxon>Helotiales</taxon>
        <taxon>Ploettnerulaceae</taxon>
        <taxon>Cadophora</taxon>
    </lineage>
</organism>
<dbReference type="InterPro" id="IPR024079">
    <property type="entry name" value="MetalloPept_cat_dom_sf"/>
</dbReference>
<feature type="region of interest" description="Disordered" evidence="9">
    <location>
        <begin position="101"/>
        <end position="137"/>
    </location>
</feature>
<dbReference type="InterPro" id="IPR008754">
    <property type="entry name" value="Peptidase_M43"/>
</dbReference>
<dbReference type="Pfam" id="PF05572">
    <property type="entry name" value="Peptidase_M43"/>
    <property type="match status" value="1"/>
</dbReference>
<proteinExistence type="inferred from homology"/>
<dbReference type="SUPFAM" id="SSF55486">
    <property type="entry name" value="Metalloproteases ('zincins'), catalytic domain"/>
    <property type="match status" value="1"/>
</dbReference>
<keyword evidence="4 10" id="KW-0732">Signal</keyword>
<evidence type="ECO:0000256" key="7">
    <source>
        <dbReference type="ARBA" id="ARBA00023049"/>
    </source>
</evidence>
<dbReference type="PANTHER" id="PTHR47466">
    <property type="match status" value="1"/>
</dbReference>
<sequence>MPPSMSLICYALFAFIFATIALAQSSTFESAASTSTTFSEISSAPETSTTIIESSEPTESITAVPETTSPSSAEVLTPTSAPALSSTAIVNSESTAETLSISTLASSGTESSTSIPSTSTAGTDEPSETGYPQDDLPSVAAESFTDENVDIEQSNHGTPEPIVLSTEESIQLAVMESEFYTDIAQNDPVPGSQPITLPDVSCGGSSRLARRQKPACRTIRSFSFQVYFWSVFQPGNPMNTWAKTSVWESRIKLQMDFLKAVYNPLGIYPIYSGSIRFLNNTAFCNNEKKNRDANFAFMARNRRGKASDLNVFMTDSITWDSGKPVNGYARVVSKTNRGTGDGIVLDQARLGNEKRNTLTHEIGHWLGLEHTFGDVGSLCTLDDGLLDTTRTSGSSRVVYECEQVACSGSTPGRIENHMSYSRCRGADISGGMTKVGFTNDQKARMFARYLLYRAGIKNACSKDPTVSRRDDIWEIFARQNQQVSSMQNIKDGTCPKPGDPIPGTVHATPNDGADLSQPDSGSAGVTTVAAEAQAPTATISGVAGVTSAAAGTATGSEPAATSSSAAVAGRWAPSAFLCLVQAMSSIIWLAL</sequence>
<keyword evidence="3" id="KW-0479">Metal-binding</keyword>
<evidence type="ECO:0000256" key="5">
    <source>
        <dbReference type="ARBA" id="ARBA00022801"/>
    </source>
</evidence>
<evidence type="ECO:0000256" key="9">
    <source>
        <dbReference type="SAM" id="MobiDB-lite"/>
    </source>
</evidence>
<evidence type="ECO:0000313" key="13">
    <source>
        <dbReference type="Proteomes" id="UP000664132"/>
    </source>
</evidence>
<evidence type="ECO:0000256" key="1">
    <source>
        <dbReference type="ARBA" id="ARBA00008721"/>
    </source>
</evidence>
<comment type="similarity">
    <text evidence="1">Belongs to the peptidase M43B family.</text>
</comment>
<evidence type="ECO:0000256" key="8">
    <source>
        <dbReference type="ARBA" id="ARBA00023157"/>
    </source>
</evidence>
<evidence type="ECO:0000256" key="6">
    <source>
        <dbReference type="ARBA" id="ARBA00022833"/>
    </source>
</evidence>
<dbReference type="EMBL" id="JAFJYH010000286">
    <property type="protein sequence ID" value="KAG4414011.1"/>
    <property type="molecule type" value="Genomic_DNA"/>
</dbReference>
<keyword evidence="6" id="KW-0862">Zinc</keyword>
<evidence type="ECO:0000256" key="3">
    <source>
        <dbReference type="ARBA" id="ARBA00022723"/>
    </source>
</evidence>
<dbReference type="Proteomes" id="UP000664132">
    <property type="component" value="Unassembled WGS sequence"/>
</dbReference>
<dbReference type="Gene3D" id="3.40.390.10">
    <property type="entry name" value="Collagenase (Catalytic Domain)"/>
    <property type="match status" value="1"/>
</dbReference>
<dbReference type="GO" id="GO:0046872">
    <property type="term" value="F:metal ion binding"/>
    <property type="evidence" value="ECO:0007669"/>
    <property type="project" value="UniProtKB-KW"/>
</dbReference>
<feature type="compositionally biased region" description="Low complexity" evidence="9">
    <location>
        <begin position="43"/>
        <end position="63"/>
    </location>
</feature>
<evidence type="ECO:0000259" key="11">
    <source>
        <dbReference type="Pfam" id="PF05572"/>
    </source>
</evidence>
<feature type="chain" id="PRO_5034707638" description="Peptidase M43 pregnancy-associated plasma-A domain-containing protein" evidence="10">
    <location>
        <begin position="24"/>
        <end position="591"/>
    </location>
</feature>
<dbReference type="AlphaFoldDB" id="A0A8H7W145"/>
<keyword evidence="8" id="KW-1015">Disulfide bond</keyword>
<keyword evidence="5" id="KW-0378">Hydrolase</keyword>
<protein>
    <recommendedName>
        <fullName evidence="11">Peptidase M43 pregnancy-associated plasma-A domain-containing protein</fullName>
    </recommendedName>
</protein>
<dbReference type="PANTHER" id="PTHR47466:SF1">
    <property type="entry name" value="METALLOPROTEASE MEP1 (AFU_ORTHOLOGUE AFUA_1G07730)-RELATED"/>
    <property type="match status" value="1"/>
</dbReference>
<reference evidence="12" key="1">
    <citation type="submission" date="2021-02" db="EMBL/GenBank/DDBJ databases">
        <title>Genome sequence Cadophora malorum strain M34.</title>
        <authorList>
            <person name="Stefanovic E."/>
            <person name="Vu D."/>
            <person name="Scully C."/>
            <person name="Dijksterhuis J."/>
            <person name="Roader J."/>
            <person name="Houbraken J."/>
        </authorList>
    </citation>
    <scope>NUCLEOTIDE SEQUENCE</scope>
    <source>
        <strain evidence="12">M34</strain>
    </source>
</reference>
<keyword evidence="13" id="KW-1185">Reference proteome</keyword>